<comment type="caution">
    <text evidence="3">The sequence shown here is derived from an EMBL/GenBank/DDBJ whole genome shotgun (WGS) entry which is preliminary data.</text>
</comment>
<gene>
    <name evidence="3" type="ORF">Lgee_1889</name>
</gene>
<feature type="region of interest" description="Disordered" evidence="1">
    <location>
        <begin position="437"/>
        <end position="458"/>
    </location>
</feature>
<evidence type="ECO:0000256" key="1">
    <source>
        <dbReference type="SAM" id="MobiDB-lite"/>
    </source>
</evidence>
<feature type="compositionally biased region" description="Basic and acidic residues" evidence="1">
    <location>
        <begin position="439"/>
        <end position="456"/>
    </location>
</feature>
<dbReference type="Proteomes" id="UP000054785">
    <property type="component" value="Unassembled WGS sequence"/>
</dbReference>
<proteinExistence type="predicted"/>
<feature type="transmembrane region" description="Helical" evidence="2">
    <location>
        <begin position="522"/>
        <end position="545"/>
    </location>
</feature>
<sequence length="602" mass="67615">MKHTDSNIGYQPVVAQSRFGVLGWLYLRDESCYTPEELAFRERLLEARARSGMDRELLETTDSFFATALEDAFIDVHADSLLLASLYRPKHLLTRDAFHLPLTNHRKMRWQTLETLARRAGDYLLIRNQDLPPEHLNQPMNYLLLDIVRMSRKLAENNDPEYVSTEAQLLEQYIRGMEVHLEGGDRLFLADFRAALEQDVSAEIQQVMRSRFLKLQLEVIRQQVRDIAEDRHALLHFSLSHAPVNSHPYLEYLESPPDTHTLNLREFPTLAASLCARAPHALVSGYTPITIDADTLRACKTLSLPEKLDPTLAEAFAKALADVHELLRFDSILHQLLHLLEQAGEVLTRLQFREEIDAFLLDVENFIHQSGEPITFIREANRAVYQRQLMKGRETGILAALRPRGPAKSSAFLENQDSLTLSVATRTPMQRAMHQLTQRTHEVRGHLREGATRTEEEALLESTRQTAEQLMENMHHWREARHPGLAALPSLALAPEAAPAISPPPLFVPAHPDTPVTSAAVMLTPGLILVIPLAIFTVLLLGFYLHSLLQSARPPARGGFFQRPPGIAKLNEPPTGTLDADTEVGGVERVEPEAAAGPAPFA</sequence>
<keyword evidence="2" id="KW-1133">Transmembrane helix</keyword>
<reference evidence="3 4" key="1">
    <citation type="submission" date="2015-11" db="EMBL/GenBank/DDBJ databases">
        <title>Genomic analysis of 38 Legionella species identifies large and diverse effector repertoires.</title>
        <authorList>
            <person name="Burstein D."/>
            <person name="Amaro F."/>
            <person name="Zusman T."/>
            <person name="Lifshitz Z."/>
            <person name="Cohen O."/>
            <person name="Gilbert J.A."/>
            <person name="Pupko T."/>
            <person name="Shuman H.A."/>
            <person name="Segal G."/>
        </authorList>
    </citation>
    <scope>NUCLEOTIDE SEQUENCE [LARGE SCALE GENOMIC DNA]</scope>
    <source>
        <strain evidence="3 4">ATCC 49504</strain>
    </source>
</reference>
<name>A0A0W0TNU2_9GAMM</name>
<organism evidence="3 4">
    <name type="scientific">Legionella geestiana</name>
    <dbReference type="NCBI Taxonomy" id="45065"/>
    <lineage>
        <taxon>Bacteria</taxon>
        <taxon>Pseudomonadati</taxon>
        <taxon>Pseudomonadota</taxon>
        <taxon>Gammaproteobacteria</taxon>
        <taxon>Legionellales</taxon>
        <taxon>Legionellaceae</taxon>
        <taxon>Legionella</taxon>
    </lineage>
</organism>
<evidence type="ECO:0000313" key="4">
    <source>
        <dbReference type="Proteomes" id="UP000054785"/>
    </source>
</evidence>
<dbReference type="AlphaFoldDB" id="A0A0W0TNU2"/>
<keyword evidence="4" id="KW-1185">Reference proteome</keyword>
<protein>
    <submittedName>
        <fullName evidence="3">Uncharacterized protein</fullName>
    </submittedName>
</protein>
<evidence type="ECO:0000313" key="3">
    <source>
        <dbReference type="EMBL" id="KTC97228.1"/>
    </source>
</evidence>
<evidence type="ECO:0000256" key="2">
    <source>
        <dbReference type="SAM" id="Phobius"/>
    </source>
</evidence>
<accession>A0A0W0TNU2</accession>
<dbReference type="EMBL" id="LNYC01000072">
    <property type="protein sequence ID" value="KTC97228.1"/>
    <property type="molecule type" value="Genomic_DNA"/>
</dbReference>
<keyword evidence="2" id="KW-0812">Transmembrane</keyword>
<keyword evidence="2" id="KW-0472">Membrane</keyword>